<feature type="transmembrane region" description="Helical" evidence="7">
    <location>
        <begin position="176"/>
        <end position="195"/>
    </location>
</feature>
<dbReference type="HOGENOM" id="CLU_001265_10_6_4"/>
<feature type="transmembrane region" description="Helical" evidence="7">
    <location>
        <begin position="151"/>
        <end position="170"/>
    </location>
</feature>
<evidence type="ECO:0000313" key="10">
    <source>
        <dbReference type="Proteomes" id="UP000006798"/>
    </source>
</evidence>
<dbReference type="InterPro" id="IPR005829">
    <property type="entry name" value="Sugar_transporter_CS"/>
</dbReference>
<evidence type="ECO:0000256" key="2">
    <source>
        <dbReference type="ARBA" id="ARBA00022448"/>
    </source>
</evidence>
<organism evidence="9 10">
    <name type="scientific">Cupriavidus necator (strain ATCC 43291 / DSM 13513 / CCUG 52238 / LMG 8453 / N-1)</name>
    <name type="common">Ralstonia eutropha</name>
    <dbReference type="NCBI Taxonomy" id="1042878"/>
    <lineage>
        <taxon>Bacteria</taxon>
        <taxon>Pseudomonadati</taxon>
        <taxon>Pseudomonadota</taxon>
        <taxon>Betaproteobacteria</taxon>
        <taxon>Burkholderiales</taxon>
        <taxon>Burkholderiaceae</taxon>
        <taxon>Cupriavidus</taxon>
    </lineage>
</organism>
<dbReference type="InterPro" id="IPR036259">
    <property type="entry name" value="MFS_trans_sf"/>
</dbReference>
<feature type="transmembrane region" description="Helical" evidence="7">
    <location>
        <begin position="250"/>
        <end position="272"/>
    </location>
</feature>
<feature type="transmembrane region" description="Helical" evidence="7">
    <location>
        <begin position="306"/>
        <end position="333"/>
    </location>
</feature>
<dbReference type="GO" id="GO:0022857">
    <property type="term" value="F:transmembrane transporter activity"/>
    <property type="evidence" value="ECO:0007669"/>
    <property type="project" value="InterPro"/>
</dbReference>
<dbReference type="Pfam" id="PF07690">
    <property type="entry name" value="MFS_1"/>
    <property type="match status" value="1"/>
</dbReference>
<dbReference type="KEGG" id="cnc:CNE_BB1p12060"/>
<reference evidence="9 10" key="1">
    <citation type="journal article" date="2011" name="J. Bacteriol.">
        <title>Complete genome sequence of the type strain Cupriavidus necator N-1.</title>
        <authorList>
            <person name="Poehlein A."/>
            <person name="Kusian B."/>
            <person name="Friedrich B."/>
            <person name="Daniel R."/>
            <person name="Bowien B."/>
        </authorList>
    </citation>
    <scope>NUCLEOTIDE SEQUENCE [LARGE SCALE GENOMIC DNA]</scope>
    <source>
        <strain evidence="10">ATCC 43291 / DSM 13513 / CCUG 52238 / LMG 8453 / N-1</strain>
        <plasmid evidence="9 10">pBB1</plasmid>
    </source>
</reference>
<evidence type="ECO:0000313" key="9">
    <source>
        <dbReference type="EMBL" id="AEI82607.1"/>
    </source>
</evidence>
<keyword evidence="5 7" id="KW-1133">Transmembrane helix</keyword>
<dbReference type="EMBL" id="CP002879">
    <property type="protein sequence ID" value="AEI82607.1"/>
    <property type="molecule type" value="Genomic_DNA"/>
</dbReference>
<proteinExistence type="predicted"/>
<dbReference type="Gene3D" id="1.20.1250.20">
    <property type="entry name" value="MFS general substrate transporter like domains"/>
    <property type="match status" value="1"/>
</dbReference>
<feature type="transmembrane region" description="Helical" evidence="7">
    <location>
        <begin position="119"/>
        <end position="139"/>
    </location>
</feature>
<keyword evidence="6 7" id="KW-0472">Membrane</keyword>
<evidence type="ECO:0000256" key="5">
    <source>
        <dbReference type="ARBA" id="ARBA00022989"/>
    </source>
</evidence>
<dbReference type="InterPro" id="IPR050171">
    <property type="entry name" value="MFS_Transporters"/>
</dbReference>
<sequence length="397" mass="41318">MNSLEKTSLTDAPQWSQRHRDWVLLFASMFSLLAGAAVAPALPAMAAYFSHVPNVGTLTKLTLSTTALFIAVGAGPAGWLIDRIGRKPVLAAGALITGIAGTSGAALDSLYLILVSRALLGLGVACVVTSATTLIGDVIEPARQASFFGRQTAAMKFGGILFLLLGGALTTLSWRAVFLIDLLAFAILPGVLRGFPEATRRAVQPRARLSLPWRNARVLAPVFATFACQLFFYMIPTQVPFHLATTVKAAPMAISVAIALNLVSAALVATQIHRMIQWLGARQVYALSLLTMALGFGLIGLGDSYGVFVCGLLVAGMGTGTIFPCAAAGIVSVVGEAQRGRVTGLLVMMAFAGQFISPLVLAPLVQSIGIGQSFLAAAAALLACAVIVPLWLSAANE</sequence>
<feature type="transmembrane region" description="Helical" evidence="7">
    <location>
        <begin position="88"/>
        <end position="113"/>
    </location>
</feature>
<dbReference type="GO" id="GO:0005886">
    <property type="term" value="C:plasma membrane"/>
    <property type="evidence" value="ECO:0007669"/>
    <property type="project" value="UniProtKB-SubCell"/>
</dbReference>
<keyword evidence="3" id="KW-1003">Cell membrane</keyword>
<feature type="transmembrane region" description="Helical" evidence="7">
    <location>
        <begin position="284"/>
        <end position="300"/>
    </location>
</feature>
<evidence type="ECO:0000256" key="1">
    <source>
        <dbReference type="ARBA" id="ARBA00004651"/>
    </source>
</evidence>
<feature type="transmembrane region" description="Helical" evidence="7">
    <location>
        <begin position="370"/>
        <end position="392"/>
    </location>
</feature>
<evidence type="ECO:0000256" key="7">
    <source>
        <dbReference type="SAM" id="Phobius"/>
    </source>
</evidence>
<feature type="domain" description="Major facilitator superfamily (MFS) profile" evidence="8">
    <location>
        <begin position="20"/>
        <end position="396"/>
    </location>
</feature>
<dbReference type="PROSITE" id="PS50850">
    <property type="entry name" value="MFS"/>
    <property type="match status" value="1"/>
</dbReference>
<evidence type="ECO:0000256" key="4">
    <source>
        <dbReference type="ARBA" id="ARBA00022692"/>
    </source>
</evidence>
<keyword evidence="2" id="KW-0813">Transport</keyword>
<dbReference type="AlphaFoldDB" id="F8GVA7"/>
<feature type="transmembrane region" description="Helical" evidence="7">
    <location>
        <begin position="61"/>
        <end position="81"/>
    </location>
</feature>
<dbReference type="InterPro" id="IPR020846">
    <property type="entry name" value="MFS_dom"/>
</dbReference>
<dbReference type="Proteomes" id="UP000006798">
    <property type="component" value="Plasmid pBB1"/>
</dbReference>
<protein>
    <submittedName>
        <fullName evidence="9">Major facilitator superfamily MFS_1</fullName>
    </submittedName>
</protein>
<name>F8GVA7_CUPNN</name>
<comment type="subcellular location">
    <subcellularLocation>
        <location evidence="1">Cell membrane</location>
        <topology evidence="1">Multi-pass membrane protein</topology>
    </subcellularLocation>
</comment>
<evidence type="ECO:0000259" key="8">
    <source>
        <dbReference type="PROSITE" id="PS50850"/>
    </source>
</evidence>
<evidence type="ECO:0000256" key="3">
    <source>
        <dbReference type="ARBA" id="ARBA00022475"/>
    </source>
</evidence>
<dbReference type="PROSITE" id="PS00216">
    <property type="entry name" value="SUGAR_TRANSPORT_1"/>
    <property type="match status" value="1"/>
</dbReference>
<keyword evidence="4 7" id="KW-0812">Transmembrane</keyword>
<geneLocation type="plasmid" evidence="9 10">
    <name>pBB1</name>
</geneLocation>
<dbReference type="SUPFAM" id="SSF103473">
    <property type="entry name" value="MFS general substrate transporter"/>
    <property type="match status" value="1"/>
</dbReference>
<accession>F8GVA7</accession>
<feature type="transmembrane region" description="Helical" evidence="7">
    <location>
        <begin position="345"/>
        <end position="364"/>
    </location>
</feature>
<dbReference type="PANTHER" id="PTHR23517">
    <property type="entry name" value="RESISTANCE PROTEIN MDTM, PUTATIVE-RELATED-RELATED"/>
    <property type="match status" value="1"/>
</dbReference>
<keyword evidence="9" id="KW-0614">Plasmid</keyword>
<evidence type="ECO:0000256" key="6">
    <source>
        <dbReference type="ARBA" id="ARBA00023136"/>
    </source>
</evidence>
<feature type="transmembrane region" description="Helical" evidence="7">
    <location>
        <begin position="22"/>
        <end position="49"/>
    </location>
</feature>
<dbReference type="PANTHER" id="PTHR23517:SF3">
    <property type="entry name" value="INTEGRAL MEMBRANE TRANSPORT PROTEIN"/>
    <property type="match status" value="1"/>
</dbReference>
<dbReference type="CDD" id="cd17473">
    <property type="entry name" value="MFS_arabinose_efflux_permease_like"/>
    <property type="match status" value="1"/>
</dbReference>
<dbReference type="InterPro" id="IPR011701">
    <property type="entry name" value="MFS"/>
</dbReference>
<feature type="transmembrane region" description="Helical" evidence="7">
    <location>
        <begin position="216"/>
        <end position="235"/>
    </location>
</feature>
<gene>
    <name evidence="9" type="ordered locus">CNE_BB1p12060</name>
</gene>